<dbReference type="InterPro" id="IPR013534">
    <property type="entry name" value="Starch_synth_cat_dom"/>
</dbReference>
<dbReference type="Pfam" id="PF08323">
    <property type="entry name" value="Glyco_transf_5"/>
    <property type="match status" value="1"/>
</dbReference>
<dbReference type="EMBL" id="AP021874">
    <property type="protein sequence ID" value="BBO71000.1"/>
    <property type="molecule type" value="Genomic_DNA"/>
</dbReference>
<organism evidence="6 7">
    <name type="scientific">Desulfosarcina alkanivorans</name>
    <dbReference type="NCBI Taxonomy" id="571177"/>
    <lineage>
        <taxon>Bacteria</taxon>
        <taxon>Pseudomonadati</taxon>
        <taxon>Thermodesulfobacteriota</taxon>
        <taxon>Desulfobacteria</taxon>
        <taxon>Desulfobacterales</taxon>
        <taxon>Desulfosarcinaceae</taxon>
        <taxon>Desulfosarcina</taxon>
    </lineage>
</organism>
<evidence type="ECO:0000313" key="6">
    <source>
        <dbReference type="EMBL" id="BBO71000.1"/>
    </source>
</evidence>
<sequence length="503" mass="57054">MSSAKRNPRVLVVTPEVTYLPDRMGNFSRYLTAKAGGLADVSAALVSALFNEGADVHVALPDYRSIFRGRLAPFLEREQWTIRNVMPDDRVHLAEDRAFFYLNRVYSAYGGENTKLSLAFQREVINNIVPRVRPDLIHCNDWMTGLIPAMARQMGIPCLFTIHNIHTVKATLAHIEDRGIDAAYFWQHLYYENFSASYEEAWDRNPVDFLASGVFGAHFVNTVSPRFLEEIVEGRHDFVAWPLRQELTNKFNASCGVGILNAPDPAFNPQTDREIHRNYTAGDHPAGKRANKRHLQDTLGLIRDDNAPLFFWPSRLDPVQKGCQLLAEAFYGIISDYWDMNLQVVFVANGDYQQTFRDIVSHHGFHSRVAVCDFNESMEHLAYAAADFILMPSLFEPCGLPQMIAPIYGALPVAHDTGGIHDTITHLDADRGVGNGFLFENYDAGGLYWAVTQAMDFFRRPASQKRSQVERIMKESAASFNHANTARRYIDLYEKMLERPLIN</sequence>
<accession>A0A5K7YRK6</accession>
<dbReference type="SUPFAM" id="SSF53756">
    <property type="entry name" value="UDP-Glycosyltransferase/glycogen phosphorylase"/>
    <property type="match status" value="1"/>
</dbReference>
<protein>
    <recommendedName>
        <fullName evidence="2">starch synthase</fullName>
        <ecNumber evidence="2">2.4.1.21</ecNumber>
    </recommendedName>
</protein>
<dbReference type="GO" id="GO:0009011">
    <property type="term" value="F:alpha-1,4-glucan glucosyltransferase (ADP-glucose donor) activity"/>
    <property type="evidence" value="ECO:0007669"/>
    <property type="project" value="UniProtKB-EC"/>
</dbReference>
<dbReference type="KEGG" id="dalk:DSCA_49300"/>
<name>A0A5K7YRK6_9BACT</name>
<dbReference type="Proteomes" id="UP000427906">
    <property type="component" value="Chromosome"/>
</dbReference>
<proteinExistence type="predicted"/>
<comment type="catalytic activity">
    <reaction evidence="1">
        <text>[(1-&gt;4)-alpha-D-glucosyl](n) + ADP-alpha-D-glucose = [(1-&gt;4)-alpha-D-glucosyl](n+1) + ADP + H(+)</text>
        <dbReference type="Rhea" id="RHEA:18189"/>
        <dbReference type="Rhea" id="RHEA-COMP:9584"/>
        <dbReference type="Rhea" id="RHEA-COMP:9587"/>
        <dbReference type="ChEBI" id="CHEBI:15378"/>
        <dbReference type="ChEBI" id="CHEBI:15444"/>
        <dbReference type="ChEBI" id="CHEBI:57498"/>
        <dbReference type="ChEBI" id="CHEBI:456216"/>
        <dbReference type="EC" id="2.4.1.21"/>
    </reaction>
</comment>
<evidence type="ECO:0000256" key="3">
    <source>
        <dbReference type="ARBA" id="ARBA00022676"/>
    </source>
</evidence>
<dbReference type="Gene3D" id="3.40.50.2000">
    <property type="entry name" value="Glycogen Phosphorylase B"/>
    <property type="match status" value="2"/>
</dbReference>
<dbReference type="AlphaFoldDB" id="A0A5K7YRK6"/>
<dbReference type="EC" id="2.4.1.21" evidence="2"/>
<evidence type="ECO:0000256" key="4">
    <source>
        <dbReference type="ARBA" id="ARBA00022679"/>
    </source>
</evidence>
<evidence type="ECO:0000259" key="5">
    <source>
        <dbReference type="Pfam" id="PF08323"/>
    </source>
</evidence>
<evidence type="ECO:0000256" key="1">
    <source>
        <dbReference type="ARBA" id="ARBA00001478"/>
    </source>
</evidence>
<keyword evidence="7" id="KW-1185">Reference proteome</keyword>
<evidence type="ECO:0000256" key="2">
    <source>
        <dbReference type="ARBA" id="ARBA00012588"/>
    </source>
</evidence>
<dbReference type="PANTHER" id="PTHR45825:SF11">
    <property type="entry name" value="ALPHA AMYLASE DOMAIN-CONTAINING PROTEIN"/>
    <property type="match status" value="1"/>
</dbReference>
<feature type="domain" description="Starch synthase catalytic" evidence="5">
    <location>
        <begin position="31"/>
        <end position="234"/>
    </location>
</feature>
<dbReference type="PANTHER" id="PTHR45825">
    <property type="entry name" value="GRANULE-BOUND STARCH SYNTHASE 1, CHLOROPLASTIC/AMYLOPLASTIC"/>
    <property type="match status" value="1"/>
</dbReference>
<evidence type="ECO:0000313" key="7">
    <source>
        <dbReference type="Proteomes" id="UP000427906"/>
    </source>
</evidence>
<gene>
    <name evidence="6" type="primary">glgA</name>
    <name evidence="6" type="ORF">DSCA_49300</name>
</gene>
<keyword evidence="3" id="KW-0328">Glycosyltransferase</keyword>
<dbReference type="RefSeq" id="WP_155318897.1">
    <property type="nucleotide sequence ID" value="NZ_AP021874.1"/>
</dbReference>
<reference evidence="6 7" key="1">
    <citation type="submission" date="2019-11" db="EMBL/GenBank/DDBJ databases">
        <title>Comparative genomics of hydrocarbon-degrading Desulfosarcina strains.</title>
        <authorList>
            <person name="Watanabe M."/>
            <person name="Kojima H."/>
            <person name="Fukui M."/>
        </authorList>
    </citation>
    <scope>NUCLEOTIDE SEQUENCE [LARGE SCALE GENOMIC DNA]</scope>
    <source>
        <strain evidence="6 7">PL12</strain>
    </source>
</reference>
<dbReference type="OrthoDB" id="9808590at2"/>
<dbReference type="Pfam" id="PF13692">
    <property type="entry name" value="Glyco_trans_1_4"/>
    <property type="match status" value="1"/>
</dbReference>
<keyword evidence="4" id="KW-0808">Transferase</keyword>